<keyword evidence="1" id="KW-0472">Membrane</keyword>
<dbReference type="AlphaFoldDB" id="A0A243RAK3"/>
<comment type="caution">
    <text evidence="2">The sequence shown here is derived from an EMBL/GenBank/DDBJ whole genome shotgun (WGS) entry which is preliminary data.</text>
</comment>
<keyword evidence="1" id="KW-0812">Transmembrane</keyword>
<dbReference type="Proteomes" id="UP000194761">
    <property type="component" value="Unassembled WGS sequence"/>
</dbReference>
<evidence type="ECO:0000256" key="1">
    <source>
        <dbReference type="SAM" id="Phobius"/>
    </source>
</evidence>
<evidence type="ECO:0000313" key="3">
    <source>
        <dbReference type="Proteomes" id="UP000194761"/>
    </source>
</evidence>
<keyword evidence="1" id="KW-1133">Transmembrane helix</keyword>
<name>A0A243RAK3_9ACTN</name>
<sequence>MPALMLTTGQVTRSWFLALHLPQHLQWPAVIAMIVLGLVLLTTGLSIGLHHLVRSWRDGIEPDGGP</sequence>
<keyword evidence="3" id="KW-1185">Reference proteome</keyword>
<proteinExistence type="predicted"/>
<reference evidence="2 3" key="1">
    <citation type="submission" date="2017-05" db="EMBL/GenBank/DDBJ databases">
        <title>Biotechnological potential of actinobacteria isolated from South African environments.</title>
        <authorList>
            <person name="Le Roes-Hill M."/>
            <person name="Prins A."/>
            <person name="Durrell K.A."/>
        </authorList>
    </citation>
    <scope>NUCLEOTIDE SEQUENCE [LARGE SCALE GENOMIC DNA]</scope>
    <source>
        <strain evidence="2">M26</strain>
    </source>
</reference>
<evidence type="ECO:0000313" key="2">
    <source>
        <dbReference type="EMBL" id="OUC91665.1"/>
    </source>
</evidence>
<feature type="transmembrane region" description="Helical" evidence="1">
    <location>
        <begin position="25"/>
        <end position="47"/>
    </location>
</feature>
<accession>A0A243RAK3</accession>
<protein>
    <submittedName>
        <fullName evidence="2">Uncharacterized protein</fullName>
    </submittedName>
</protein>
<gene>
    <name evidence="2" type="ORF">CA984_32835</name>
</gene>
<organism evidence="2 3">
    <name type="scientific">Streptosporangium minutum</name>
    <dbReference type="NCBI Taxonomy" id="569862"/>
    <lineage>
        <taxon>Bacteria</taxon>
        <taxon>Bacillati</taxon>
        <taxon>Actinomycetota</taxon>
        <taxon>Actinomycetes</taxon>
        <taxon>Streptosporangiales</taxon>
        <taxon>Streptosporangiaceae</taxon>
        <taxon>Streptosporangium</taxon>
    </lineage>
</organism>
<dbReference type="EMBL" id="NGFP01000207">
    <property type="protein sequence ID" value="OUC91665.1"/>
    <property type="molecule type" value="Genomic_DNA"/>
</dbReference>